<gene>
    <name evidence="1" type="ORF">NDU88_002703</name>
</gene>
<accession>A0AAV7SEC7</accession>
<proteinExistence type="predicted"/>
<organism evidence="1 2">
    <name type="scientific">Pleurodeles waltl</name>
    <name type="common">Iberian ribbed newt</name>
    <dbReference type="NCBI Taxonomy" id="8319"/>
    <lineage>
        <taxon>Eukaryota</taxon>
        <taxon>Metazoa</taxon>
        <taxon>Chordata</taxon>
        <taxon>Craniata</taxon>
        <taxon>Vertebrata</taxon>
        <taxon>Euteleostomi</taxon>
        <taxon>Amphibia</taxon>
        <taxon>Batrachia</taxon>
        <taxon>Caudata</taxon>
        <taxon>Salamandroidea</taxon>
        <taxon>Salamandridae</taxon>
        <taxon>Pleurodelinae</taxon>
        <taxon>Pleurodeles</taxon>
    </lineage>
</organism>
<dbReference type="AlphaFoldDB" id="A0AAV7SEC7"/>
<reference evidence="1" key="1">
    <citation type="journal article" date="2022" name="bioRxiv">
        <title>Sequencing and chromosome-scale assembly of the giantPleurodeles waltlgenome.</title>
        <authorList>
            <person name="Brown T."/>
            <person name="Elewa A."/>
            <person name="Iarovenko S."/>
            <person name="Subramanian E."/>
            <person name="Araus A.J."/>
            <person name="Petzold A."/>
            <person name="Susuki M."/>
            <person name="Suzuki K.-i.T."/>
            <person name="Hayashi T."/>
            <person name="Toyoda A."/>
            <person name="Oliveira C."/>
            <person name="Osipova E."/>
            <person name="Leigh N.D."/>
            <person name="Simon A."/>
            <person name="Yun M.H."/>
        </authorList>
    </citation>
    <scope>NUCLEOTIDE SEQUENCE</scope>
    <source>
        <strain evidence="1">20211129_DDA</strain>
        <tissue evidence="1">Liver</tissue>
    </source>
</reference>
<comment type="caution">
    <text evidence="1">The sequence shown here is derived from an EMBL/GenBank/DDBJ whole genome shotgun (WGS) entry which is preliminary data.</text>
</comment>
<dbReference type="EMBL" id="JANPWB010000008">
    <property type="protein sequence ID" value="KAJ1162235.1"/>
    <property type="molecule type" value="Genomic_DNA"/>
</dbReference>
<sequence length="223" mass="24711">MTPCRGDWLDLTISCTHKIPEFIGLFLRLGGVSQPAVRPLFSLNRPVYLRLRFPLPALRSPPTLLPCTHPCLNDRAGPGLRRARRQHRASQMGFTGQWLLLLRRDTPSLTQAALTSVLALGLVLASAAPSERCSVAFSGSTVHRRQHRASQVRPDFGAYMLVAADPPSGRFYRLLRFPQVCGVPPTSFLLDSTEARVVPGSVSGYSFRALAELRFKHLLWLVS</sequence>
<evidence type="ECO:0000313" key="1">
    <source>
        <dbReference type="EMBL" id="KAJ1162235.1"/>
    </source>
</evidence>
<protein>
    <submittedName>
        <fullName evidence="1">Uncharacterized protein</fullName>
    </submittedName>
</protein>
<keyword evidence="2" id="KW-1185">Reference proteome</keyword>
<dbReference type="Proteomes" id="UP001066276">
    <property type="component" value="Chromosome 4_2"/>
</dbReference>
<name>A0AAV7SEC7_PLEWA</name>
<evidence type="ECO:0000313" key="2">
    <source>
        <dbReference type="Proteomes" id="UP001066276"/>
    </source>
</evidence>